<protein>
    <submittedName>
        <fullName evidence="1">Uncharacterized protein</fullName>
    </submittedName>
</protein>
<name>A0A8S5TIM2_9CAUD</name>
<evidence type="ECO:0000313" key="1">
    <source>
        <dbReference type="EMBL" id="DAF63134.1"/>
    </source>
</evidence>
<organism evidence="1">
    <name type="scientific">Siphoviridae sp. ct7yc1</name>
    <dbReference type="NCBI Taxonomy" id="2827788"/>
    <lineage>
        <taxon>Viruses</taxon>
        <taxon>Duplodnaviria</taxon>
        <taxon>Heunggongvirae</taxon>
        <taxon>Uroviricota</taxon>
        <taxon>Caudoviricetes</taxon>
    </lineage>
</organism>
<proteinExistence type="predicted"/>
<accession>A0A8S5TIM2</accession>
<reference evidence="1" key="1">
    <citation type="journal article" date="2021" name="Proc. Natl. Acad. Sci. U.S.A.">
        <title>A Catalog of Tens of Thousands of Viruses from Human Metagenomes Reveals Hidden Associations with Chronic Diseases.</title>
        <authorList>
            <person name="Tisza M.J."/>
            <person name="Buck C.B."/>
        </authorList>
    </citation>
    <scope>NUCLEOTIDE SEQUENCE</scope>
    <source>
        <strain evidence="1">Ct7yc1</strain>
    </source>
</reference>
<dbReference type="EMBL" id="BK032833">
    <property type="protein sequence ID" value="DAF63134.1"/>
    <property type="molecule type" value="Genomic_DNA"/>
</dbReference>
<sequence length="118" mass="13228">MAMMLVDGVELPTPSSFEWGLIDVSASDSGRTQDGKMHKNRIAQKRQLKLSWSGTDKARTAKILQMVNPEYISVAYPDAMSGTDETRTFYVGDRSAPIKIWTVGNKRYEVLSFPLIEV</sequence>